<feature type="domain" description="GIY-YIG" evidence="2">
    <location>
        <begin position="6"/>
        <end position="83"/>
    </location>
</feature>
<evidence type="ECO:0000313" key="4">
    <source>
        <dbReference type="Proteomes" id="UP000051820"/>
    </source>
</evidence>
<keyword evidence="4" id="KW-1185">Reference proteome</keyword>
<dbReference type="InterPro" id="IPR000305">
    <property type="entry name" value="GIY-YIG_endonuc"/>
</dbReference>
<dbReference type="STRING" id="1423807.FD16_GL000257"/>
<reference evidence="3 4" key="1">
    <citation type="journal article" date="2015" name="Genome Announc.">
        <title>Expanding the biotechnology potential of lactobacilli through comparative genomics of 213 strains and associated genera.</title>
        <authorList>
            <person name="Sun Z."/>
            <person name="Harris H.M."/>
            <person name="McCann A."/>
            <person name="Guo C."/>
            <person name="Argimon S."/>
            <person name="Zhang W."/>
            <person name="Yang X."/>
            <person name="Jeffery I.B."/>
            <person name="Cooney J.C."/>
            <person name="Kagawa T.F."/>
            <person name="Liu W."/>
            <person name="Song Y."/>
            <person name="Salvetti E."/>
            <person name="Wrobel A."/>
            <person name="Rasinkangas P."/>
            <person name="Parkhill J."/>
            <person name="Rea M.C."/>
            <person name="O'Sullivan O."/>
            <person name="Ritari J."/>
            <person name="Douillard F.P."/>
            <person name="Paul Ross R."/>
            <person name="Yang R."/>
            <person name="Briner A.E."/>
            <person name="Felis G.E."/>
            <person name="de Vos W.M."/>
            <person name="Barrangou R."/>
            <person name="Klaenhammer T.R."/>
            <person name="Caufield P.W."/>
            <person name="Cui Y."/>
            <person name="Zhang H."/>
            <person name="O'Toole P.W."/>
        </authorList>
    </citation>
    <scope>NUCLEOTIDE SEQUENCE [LARGE SCALE GENOMIC DNA]</scope>
    <source>
        <strain evidence="3 4">DSM 5007</strain>
    </source>
</reference>
<sequence>MENTNKAYYFYVIYCADDTFYGGFSTNVLKRFEKHQQREGAKYTKVKKRHPLHLIYSERFNTKSEALSAEYHFKHQTRHAKELFLASKGIHWQIFT</sequence>
<keyword evidence="3" id="KW-0540">Nuclease</keyword>
<dbReference type="OrthoDB" id="9807770at2"/>
<dbReference type="GO" id="GO:0004527">
    <property type="term" value="F:exonuclease activity"/>
    <property type="evidence" value="ECO:0007669"/>
    <property type="project" value="UniProtKB-KW"/>
</dbReference>
<dbReference type="InterPro" id="IPR050190">
    <property type="entry name" value="UPF0213_domain"/>
</dbReference>
<dbReference type="eggNOG" id="COG2827">
    <property type="taxonomic scope" value="Bacteria"/>
</dbReference>
<dbReference type="PROSITE" id="PS50164">
    <property type="entry name" value="GIY_YIG"/>
    <property type="match status" value="1"/>
</dbReference>
<dbReference type="SUPFAM" id="SSF82771">
    <property type="entry name" value="GIY-YIG endonuclease"/>
    <property type="match status" value="1"/>
</dbReference>
<dbReference type="EMBL" id="AZGF01000011">
    <property type="protein sequence ID" value="KRM12045.1"/>
    <property type="molecule type" value="Genomic_DNA"/>
</dbReference>
<dbReference type="Proteomes" id="UP000051820">
    <property type="component" value="Unassembled WGS sequence"/>
</dbReference>
<evidence type="ECO:0000256" key="1">
    <source>
        <dbReference type="ARBA" id="ARBA00007435"/>
    </source>
</evidence>
<dbReference type="Gene3D" id="3.40.1440.10">
    <property type="entry name" value="GIY-YIG endonuclease"/>
    <property type="match status" value="1"/>
</dbReference>
<dbReference type="PATRIC" id="fig|1423807.3.peg.260"/>
<comment type="caution">
    <text evidence="3">The sequence shown here is derived from an EMBL/GenBank/DDBJ whole genome shotgun (WGS) entry which is preliminary data.</text>
</comment>
<dbReference type="CDD" id="cd10456">
    <property type="entry name" value="GIY-YIG_UPF0213"/>
    <property type="match status" value="1"/>
</dbReference>
<dbReference type="AlphaFoldDB" id="A0A0R1W361"/>
<protein>
    <submittedName>
        <fullName evidence="3">Endo exonuclease amino terminal GIY-YIG domain-containing protein</fullName>
    </submittedName>
</protein>
<comment type="similarity">
    <text evidence="1">Belongs to the UPF0213 family.</text>
</comment>
<accession>A0A0R1W361</accession>
<proteinExistence type="inferred from homology"/>
<dbReference type="PANTHER" id="PTHR34477:SF1">
    <property type="entry name" value="UPF0213 PROTEIN YHBQ"/>
    <property type="match status" value="1"/>
</dbReference>
<gene>
    <name evidence="3" type="ORF">FD16_GL000257</name>
</gene>
<dbReference type="PANTHER" id="PTHR34477">
    <property type="entry name" value="UPF0213 PROTEIN YHBQ"/>
    <property type="match status" value="1"/>
</dbReference>
<evidence type="ECO:0000259" key="2">
    <source>
        <dbReference type="PROSITE" id="PS50164"/>
    </source>
</evidence>
<keyword evidence="3" id="KW-0378">Hydrolase</keyword>
<name>A0A0R1W361_9LACO</name>
<organism evidence="3 4">
    <name type="scientific">Paucilactobacillus suebicus DSM 5007 = KCTC 3549</name>
    <dbReference type="NCBI Taxonomy" id="1423807"/>
    <lineage>
        <taxon>Bacteria</taxon>
        <taxon>Bacillati</taxon>
        <taxon>Bacillota</taxon>
        <taxon>Bacilli</taxon>
        <taxon>Lactobacillales</taxon>
        <taxon>Lactobacillaceae</taxon>
        <taxon>Paucilactobacillus</taxon>
    </lineage>
</organism>
<dbReference type="Pfam" id="PF01541">
    <property type="entry name" value="GIY-YIG"/>
    <property type="match status" value="1"/>
</dbReference>
<keyword evidence="3" id="KW-0269">Exonuclease</keyword>
<evidence type="ECO:0000313" key="3">
    <source>
        <dbReference type="EMBL" id="KRM12045.1"/>
    </source>
</evidence>
<dbReference type="InterPro" id="IPR035901">
    <property type="entry name" value="GIY-YIG_endonuc_sf"/>
</dbReference>
<dbReference type="RefSeq" id="WP_010622271.1">
    <property type="nucleotide sequence ID" value="NZ_AZGF01000011.1"/>
</dbReference>